<evidence type="ECO:0000313" key="2">
    <source>
        <dbReference type="EMBL" id="VDN81630.1"/>
    </source>
</evidence>
<dbReference type="AlphaFoldDB" id="A0A0N4SXM9"/>
<dbReference type="Proteomes" id="UP000278627">
    <property type="component" value="Unassembled WGS sequence"/>
</dbReference>
<evidence type="ECO:0000313" key="3">
    <source>
        <dbReference type="Proteomes" id="UP000278627"/>
    </source>
</evidence>
<keyword evidence="1" id="KW-0472">Membrane</keyword>
<evidence type="ECO:0000313" key="4">
    <source>
        <dbReference type="WBParaSite" id="BPAG_0000044301-mRNA-1"/>
    </source>
</evidence>
<keyword evidence="1" id="KW-0812">Transmembrane</keyword>
<proteinExistence type="predicted"/>
<dbReference type="WBParaSite" id="BPAG_0000044301-mRNA-1">
    <property type="protein sequence ID" value="BPAG_0000044301-mRNA-1"/>
    <property type="gene ID" value="BPAG_0000044301"/>
</dbReference>
<feature type="transmembrane region" description="Helical" evidence="1">
    <location>
        <begin position="35"/>
        <end position="56"/>
    </location>
</feature>
<reference evidence="4" key="1">
    <citation type="submission" date="2017-02" db="UniProtKB">
        <authorList>
            <consortium name="WormBaseParasite"/>
        </authorList>
    </citation>
    <scope>IDENTIFICATION</scope>
</reference>
<reference evidence="2 3" key="2">
    <citation type="submission" date="2018-11" db="EMBL/GenBank/DDBJ databases">
        <authorList>
            <consortium name="Pathogen Informatics"/>
        </authorList>
    </citation>
    <scope>NUCLEOTIDE SEQUENCE [LARGE SCALE GENOMIC DNA]</scope>
</reference>
<name>A0A0N4SXM9_BRUPA</name>
<dbReference type="EMBL" id="UZAD01000019">
    <property type="protein sequence ID" value="VDN81630.1"/>
    <property type="molecule type" value="Genomic_DNA"/>
</dbReference>
<evidence type="ECO:0000256" key="1">
    <source>
        <dbReference type="SAM" id="Phobius"/>
    </source>
</evidence>
<sequence>MLMSQWVEVMSMTLNSAVGRICICRSRSRSSRDTGTVSIVAICSGLIAVPLTYAYLSEPSIIVFADDYKS</sequence>
<keyword evidence="3" id="KW-1185">Reference proteome</keyword>
<accession>A0A0N4SXM9</accession>
<organism evidence="4">
    <name type="scientific">Brugia pahangi</name>
    <name type="common">Filarial nematode worm</name>
    <dbReference type="NCBI Taxonomy" id="6280"/>
    <lineage>
        <taxon>Eukaryota</taxon>
        <taxon>Metazoa</taxon>
        <taxon>Ecdysozoa</taxon>
        <taxon>Nematoda</taxon>
        <taxon>Chromadorea</taxon>
        <taxon>Rhabditida</taxon>
        <taxon>Spirurina</taxon>
        <taxon>Spiruromorpha</taxon>
        <taxon>Filarioidea</taxon>
        <taxon>Onchocercidae</taxon>
        <taxon>Brugia</taxon>
    </lineage>
</organism>
<protein>
    <submittedName>
        <fullName evidence="4">Col_cuticle_N domain-containing protein</fullName>
    </submittedName>
</protein>
<keyword evidence="1" id="KW-1133">Transmembrane helix</keyword>
<gene>
    <name evidence="2" type="ORF">BPAG_LOCUS444</name>
</gene>